<organism evidence="1 2">
    <name type="scientific">Rhodopirellula baltica SWK14</name>
    <dbReference type="NCBI Taxonomy" id="993516"/>
    <lineage>
        <taxon>Bacteria</taxon>
        <taxon>Pseudomonadati</taxon>
        <taxon>Planctomycetota</taxon>
        <taxon>Planctomycetia</taxon>
        <taxon>Pirellulales</taxon>
        <taxon>Pirellulaceae</taxon>
        <taxon>Rhodopirellula</taxon>
    </lineage>
</organism>
<dbReference type="Proteomes" id="UP000010959">
    <property type="component" value="Unassembled WGS sequence"/>
</dbReference>
<dbReference type="AlphaFoldDB" id="L7CPN0"/>
<dbReference type="EMBL" id="AMWG01000009">
    <property type="protein sequence ID" value="ELP35592.1"/>
    <property type="molecule type" value="Genomic_DNA"/>
</dbReference>
<evidence type="ECO:0000313" key="1">
    <source>
        <dbReference type="EMBL" id="ELP35592.1"/>
    </source>
</evidence>
<name>L7CPN0_RHOBT</name>
<accession>L7CPN0</accession>
<sequence>MTIATTFPVLSFMPIACIELILPSETFDSIRQAICPQRSSVPICPFPSVRSRQETQCRAAKIIAALP</sequence>
<gene>
    <name evidence="1" type="ORF">RBSWK_00496</name>
</gene>
<proteinExistence type="predicted"/>
<reference evidence="1 2" key="1">
    <citation type="journal article" date="2013" name="Mar. Genomics">
        <title>Expression of sulfatases in Rhodopirellula baltica and the diversity of sulfatases in the genus Rhodopirellula.</title>
        <authorList>
            <person name="Wegner C.E."/>
            <person name="Richter-Heitmann T."/>
            <person name="Klindworth A."/>
            <person name="Klockow C."/>
            <person name="Richter M."/>
            <person name="Achstetter T."/>
            <person name="Glockner F.O."/>
            <person name="Harder J."/>
        </authorList>
    </citation>
    <scope>NUCLEOTIDE SEQUENCE [LARGE SCALE GENOMIC DNA]</scope>
    <source>
        <strain evidence="1 2">SWK14</strain>
    </source>
</reference>
<comment type="caution">
    <text evidence="1">The sequence shown here is derived from an EMBL/GenBank/DDBJ whole genome shotgun (WGS) entry which is preliminary data.</text>
</comment>
<protein>
    <submittedName>
        <fullName evidence="1">Uncharacterized protein</fullName>
    </submittedName>
</protein>
<evidence type="ECO:0000313" key="2">
    <source>
        <dbReference type="Proteomes" id="UP000010959"/>
    </source>
</evidence>